<sequence>MISAAGLAMSSVPVVCFDTCSLLDIMRDPSRDTMRVPDRIAGLALLEAAEVGRLQCFLPEQVATEFNEHDVSTQDEAERAINRVRNQLSRINALDAVYGASKVVDLAHLDGHVGRARGIVGRWLARLQTFKPGDDAPAKAFARVNTATPPATRGKESSKDCLVYETVLELASGLRSAGTKEPIVFLSSNINEYLLDRRSLKPEIAFEFAPLGLDYAQNMGLAKHLLGL</sequence>
<dbReference type="AlphaFoldDB" id="A0A2T5GH22"/>
<feature type="domain" description="DUF4935" evidence="1">
    <location>
        <begin position="15"/>
        <end position="193"/>
    </location>
</feature>
<protein>
    <recommendedName>
        <fullName evidence="1">DUF4935 domain-containing protein</fullName>
    </recommendedName>
</protein>
<dbReference type="InterPro" id="IPR032557">
    <property type="entry name" value="DUF4935"/>
</dbReference>
<dbReference type="Pfam" id="PF16289">
    <property type="entry name" value="PIN_12"/>
    <property type="match status" value="1"/>
</dbReference>
<accession>A0A2T5GH22</accession>
<evidence type="ECO:0000313" key="2">
    <source>
        <dbReference type="EMBL" id="PTQ58613.1"/>
    </source>
</evidence>
<gene>
    <name evidence="2" type="ORF">C8J26_3480</name>
</gene>
<proteinExistence type="predicted"/>
<reference evidence="2 3" key="1">
    <citation type="submission" date="2018-04" db="EMBL/GenBank/DDBJ databases">
        <title>Genomic Encyclopedia of Type Strains, Phase III (KMG-III): the genomes of soil and plant-associated and newly described type strains.</title>
        <authorList>
            <person name="Whitman W."/>
        </authorList>
    </citation>
    <scope>NUCLEOTIDE SEQUENCE [LARGE SCALE GENOMIC DNA]</scope>
    <source>
        <strain evidence="2 3">MA101b</strain>
    </source>
</reference>
<evidence type="ECO:0000313" key="3">
    <source>
        <dbReference type="Proteomes" id="UP000244189"/>
    </source>
</evidence>
<dbReference type="RefSeq" id="WP_107959441.1">
    <property type="nucleotide sequence ID" value="NZ_QAOG01000007.1"/>
</dbReference>
<name>A0A2T5GH22_9SPHN</name>
<keyword evidence="3" id="KW-1185">Reference proteome</keyword>
<comment type="caution">
    <text evidence="2">The sequence shown here is derived from an EMBL/GenBank/DDBJ whole genome shotgun (WGS) entry which is preliminary data.</text>
</comment>
<evidence type="ECO:0000259" key="1">
    <source>
        <dbReference type="Pfam" id="PF16289"/>
    </source>
</evidence>
<dbReference type="Proteomes" id="UP000244189">
    <property type="component" value="Unassembled WGS sequence"/>
</dbReference>
<dbReference type="EMBL" id="QAOG01000007">
    <property type="protein sequence ID" value="PTQ58613.1"/>
    <property type="molecule type" value="Genomic_DNA"/>
</dbReference>
<organism evidence="2 3">
    <name type="scientific">Sphingomonas aurantiaca</name>
    <dbReference type="NCBI Taxonomy" id="185949"/>
    <lineage>
        <taxon>Bacteria</taxon>
        <taxon>Pseudomonadati</taxon>
        <taxon>Pseudomonadota</taxon>
        <taxon>Alphaproteobacteria</taxon>
        <taxon>Sphingomonadales</taxon>
        <taxon>Sphingomonadaceae</taxon>
        <taxon>Sphingomonas</taxon>
    </lineage>
</organism>